<dbReference type="EMBL" id="LFMY01000008">
    <property type="protein sequence ID" value="OKL58859.1"/>
    <property type="molecule type" value="Genomic_DNA"/>
</dbReference>
<comment type="caution">
    <text evidence="2">The sequence shown here is derived from an EMBL/GenBank/DDBJ whole genome shotgun (WGS) entry which is preliminary data.</text>
</comment>
<evidence type="ECO:0000313" key="3">
    <source>
        <dbReference type="Proteomes" id="UP000214365"/>
    </source>
</evidence>
<gene>
    <name evidence="2" type="ORF">UA08_05688</name>
</gene>
<proteinExistence type="predicted"/>
<reference evidence="2 3" key="1">
    <citation type="submission" date="2015-06" db="EMBL/GenBank/DDBJ databases">
        <title>Talaromyces atroroseus IBT 11181 draft genome.</title>
        <authorList>
            <person name="Rasmussen K.B."/>
            <person name="Rasmussen S."/>
            <person name="Petersen B."/>
            <person name="Sicheritz-Ponten T."/>
            <person name="Mortensen U.H."/>
            <person name="Thrane U."/>
        </authorList>
    </citation>
    <scope>NUCLEOTIDE SEQUENCE [LARGE SCALE GENOMIC DNA]</scope>
    <source>
        <strain evidence="2 3">IBT 11181</strain>
    </source>
</reference>
<keyword evidence="3" id="KW-1185">Reference proteome</keyword>
<dbReference type="OrthoDB" id="4227371at2759"/>
<sequence length="443" mass="49708">MSNGHVAGFPSCSFLVQLSFFSPISLGLHSFLLDYFQLELYSPSSKGNLILVFKFEPQLPYLTQGCCTIISSRFEPMPPSDIGNGCFNERSDVRTEVLYRIEAGIKDKTGSDMVPPEFWAFCQVADVSKLNALIATVEPLEPAVATGILEPNINRCHEVISRWLQNVDVKSSAPSTNYSQRSNTAISNCKKRENYKCVLTGQSESDAAHIYPFCLIKASTREPTVVATFWNTMKLFWEDDRVKQWPKDIFGNELDLRNPQDTCLNMLSLSQYPHTLWGSGRFALRPIEKPNSTTLKVQFYWQKNSSDGVTEIRLLTAPESTRGLYGEPDHLPTLTGTYKDNGEPEYKAIASGDIFTLTTPDPDQLPLPSWPLLEMQWHLQRIAAMSGAAEAQYYLDSDDDSDIKDVINFDTTVGHVKDILMWLQTSTDNSESPAEWGIPTIAN</sequence>
<protein>
    <recommendedName>
        <fullName evidence="1">HNH nuclease domain-containing protein</fullName>
    </recommendedName>
</protein>
<dbReference type="InterPro" id="IPR003615">
    <property type="entry name" value="HNH_nuc"/>
</dbReference>
<dbReference type="Proteomes" id="UP000214365">
    <property type="component" value="Unassembled WGS sequence"/>
</dbReference>
<dbReference type="GeneID" id="31005444"/>
<organism evidence="2 3">
    <name type="scientific">Talaromyces atroroseus</name>
    <dbReference type="NCBI Taxonomy" id="1441469"/>
    <lineage>
        <taxon>Eukaryota</taxon>
        <taxon>Fungi</taxon>
        <taxon>Dikarya</taxon>
        <taxon>Ascomycota</taxon>
        <taxon>Pezizomycotina</taxon>
        <taxon>Eurotiomycetes</taxon>
        <taxon>Eurotiomycetidae</taxon>
        <taxon>Eurotiales</taxon>
        <taxon>Trichocomaceae</taxon>
        <taxon>Talaromyces</taxon>
        <taxon>Talaromyces sect. Trachyspermi</taxon>
    </lineage>
</organism>
<dbReference type="RefSeq" id="XP_020118980.1">
    <property type="nucleotide sequence ID" value="XM_020267986.1"/>
</dbReference>
<dbReference type="AlphaFoldDB" id="A0A225ATD5"/>
<accession>A0A225ATD5</accession>
<evidence type="ECO:0000259" key="1">
    <source>
        <dbReference type="Pfam" id="PF13391"/>
    </source>
</evidence>
<name>A0A225ATD5_TALAT</name>
<feature type="domain" description="HNH nuclease" evidence="1">
    <location>
        <begin position="197"/>
        <end position="284"/>
    </location>
</feature>
<dbReference type="Pfam" id="PF13391">
    <property type="entry name" value="HNH_2"/>
    <property type="match status" value="1"/>
</dbReference>
<evidence type="ECO:0000313" key="2">
    <source>
        <dbReference type="EMBL" id="OKL58859.1"/>
    </source>
</evidence>